<evidence type="ECO:0000256" key="2">
    <source>
        <dbReference type="SAM" id="MobiDB-lite"/>
    </source>
</evidence>
<sequence>MINCLKDSIHVLMSVLLSTSDDDDDHEEVLELVDGHRNDVVREEVDAKEDEGQIVGDTLTLKSSLRKADSNSIEAEKREKKKVQWVDVIGKELAEIREFEPSEEDDIDSDRGKTCVCVILGSVKSIKNVNRSVVHKYVLRNWSLFRVKTQLLVCNKRIQVKGDANLWRRKRIKLKLEPKGKSLTMSLAPSSYPSLYSSPSLPRTQQTKQNPSVITQSSFISAKSLFLSSNSNSLCNTHVAKRRNLASKASETESTAKTEGGGEGEEEEEKYETYEVEVEQPYGLKFRKGRDGGTYIDAILPGGSADKTGKFTVGDRVIATSAVFGTEIWPAAEYGRTMYTIRQRIGPLLMQMEKRNGKAEDTGELTEKEIIRAERNAGYISSRLREIQMQNYLRKKEQKAQREKDLREGLQFSKNGKYEEALERFESVLGSKPTPEEASVASYNVACCYSKLNQVQAGLSALEEALKSGYEDFKRIRTDPDLETLRKSKDFDPLLKQFDESFINESAINAIKSLFGFNKK</sequence>
<dbReference type="Proteomes" id="UP000682877">
    <property type="component" value="Chromosome 1"/>
</dbReference>
<dbReference type="AlphaFoldDB" id="A0A8S1ZU02"/>
<feature type="repeat" description="TPR" evidence="1">
    <location>
        <begin position="402"/>
        <end position="435"/>
    </location>
</feature>
<organism evidence="4 5">
    <name type="scientific">Arabidopsis arenosa</name>
    <name type="common">Sand rock-cress</name>
    <name type="synonym">Cardaminopsis arenosa</name>
    <dbReference type="NCBI Taxonomy" id="38785"/>
    <lineage>
        <taxon>Eukaryota</taxon>
        <taxon>Viridiplantae</taxon>
        <taxon>Streptophyta</taxon>
        <taxon>Embryophyta</taxon>
        <taxon>Tracheophyta</taxon>
        <taxon>Spermatophyta</taxon>
        <taxon>Magnoliopsida</taxon>
        <taxon>eudicotyledons</taxon>
        <taxon>Gunneridae</taxon>
        <taxon>Pentapetalae</taxon>
        <taxon>rosids</taxon>
        <taxon>malvids</taxon>
        <taxon>Brassicales</taxon>
        <taxon>Brassicaceae</taxon>
        <taxon>Camelineae</taxon>
        <taxon>Arabidopsis</taxon>
    </lineage>
</organism>
<dbReference type="CDD" id="cd00136">
    <property type="entry name" value="PDZ_canonical"/>
    <property type="match status" value="1"/>
</dbReference>
<keyword evidence="1" id="KW-0802">TPR repeat</keyword>
<dbReference type="InterPro" id="IPR036034">
    <property type="entry name" value="PDZ_sf"/>
</dbReference>
<feature type="compositionally biased region" description="Polar residues" evidence="2">
    <location>
        <begin position="203"/>
        <end position="213"/>
    </location>
</feature>
<feature type="region of interest" description="Disordered" evidence="2">
    <location>
        <begin position="191"/>
        <end position="213"/>
    </location>
</feature>
<dbReference type="PROSITE" id="PS50005">
    <property type="entry name" value="TPR"/>
    <property type="match status" value="1"/>
</dbReference>
<dbReference type="EMBL" id="LR999451">
    <property type="protein sequence ID" value="CAE5960231.1"/>
    <property type="molecule type" value="Genomic_DNA"/>
</dbReference>
<feature type="domain" description="PDZ" evidence="3">
    <location>
        <begin position="282"/>
        <end position="321"/>
    </location>
</feature>
<dbReference type="InterPro" id="IPR001478">
    <property type="entry name" value="PDZ"/>
</dbReference>
<reference evidence="4" key="1">
    <citation type="submission" date="2021-01" db="EMBL/GenBank/DDBJ databases">
        <authorList>
            <person name="Bezrukov I."/>
        </authorList>
    </citation>
    <scope>NUCLEOTIDE SEQUENCE</scope>
</reference>
<dbReference type="SUPFAM" id="SSF50156">
    <property type="entry name" value="PDZ domain-like"/>
    <property type="match status" value="1"/>
</dbReference>
<gene>
    <name evidence="4" type="ORF">AARE701A_LOCUS3681</name>
</gene>
<dbReference type="InterPro" id="IPR019734">
    <property type="entry name" value="TPR_rpt"/>
</dbReference>
<dbReference type="PANTHER" id="PTHR47661:SF3">
    <property type="entry name" value="PROTEIN CONTAINING PDZ DOMAIN, A K-BOX DOMAIN, AND A TPR REGION"/>
    <property type="match status" value="1"/>
</dbReference>
<name>A0A8S1ZU02_ARAAE</name>
<feature type="compositionally biased region" description="Acidic residues" evidence="2">
    <location>
        <begin position="262"/>
        <end position="274"/>
    </location>
</feature>
<evidence type="ECO:0000313" key="5">
    <source>
        <dbReference type="Proteomes" id="UP000682877"/>
    </source>
</evidence>
<evidence type="ECO:0000313" key="4">
    <source>
        <dbReference type="EMBL" id="CAE5960231.1"/>
    </source>
</evidence>
<evidence type="ECO:0000256" key="1">
    <source>
        <dbReference type="PROSITE-ProRule" id="PRU00339"/>
    </source>
</evidence>
<evidence type="ECO:0000259" key="3">
    <source>
        <dbReference type="PROSITE" id="PS50106"/>
    </source>
</evidence>
<dbReference type="InterPro" id="IPR011990">
    <property type="entry name" value="TPR-like_helical_dom_sf"/>
</dbReference>
<keyword evidence="5" id="KW-1185">Reference proteome</keyword>
<dbReference type="PANTHER" id="PTHR47661">
    <property type="entry name" value="PHOSPHOGLUCAN PHOSPHATASE LSF1, CHLOROPLASTIC"/>
    <property type="match status" value="1"/>
</dbReference>
<protein>
    <recommendedName>
        <fullName evidence="3">PDZ domain-containing protein</fullName>
    </recommendedName>
</protein>
<dbReference type="PROSITE" id="PS50106">
    <property type="entry name" value="PDZ"/>
    <property type="match status" value="1"/>
</dbReference>
<dbReference type="Gene3D" id="2.30.42.10">
    <property type="match status" value="1"/>
</dbReference>
<dbReference type="NCBIfam" id="NF047558">
    <property type="entry name" value="TPR_END_plus"/>
    <property type="match status" value="1"/>
</dbReference>
<accession>A0A8S1ZU02</accession>
<proteinExistence type="predicted"/>
<dbReference type="Gene3D" id="1.25.40.10">
    <property type="entry name" value="Tetratricopeptide repeat domain"/>
    <property type="match status" value="1"/>
</dbReference>
<feature type="compositionally biased region" description="Low complexity" evidence="2">
    <location>
        <begin position="191"/>
        <end position="202"/>
    </location>
</feature>
<feature type="region of interest" description="Disordered" evidence="2">
    <location>
        <begin position="244"/>
        <end position="274"/>
    </location>
</feature>
<dbReference type="SUPFAM" id="SSF48452">
    <property type="entry name" value="TPR-like"/>
    <property type="match status" value="1"/>
</dbReference>